<reference evidence="1" key="1">
    <citation type="submission" date="2023-07" db="EMBL/GenBank/DDBJ databases">
        <title>Sorghum-associated microbial communities from plants grown in Nebraska, USA.</title>
        <authorList>
            <person name="Schachtman D."/>
        </authorList>
    </citation>
    <scope>NUCLEOTIDE SEQUENCE</scope>
    <source>
        <strain evidence="1">DS2795</strain>
    </source>
</reference>
<comment type="caution">
    <text evidence="1">The sequence shown here is derived from an EMBL/GenBank/DDBJ whole genome shotgun (WGS) entry which is preliminary data.</text>
</comment>
<accession>A0AAW8DTR8</accession>
<evidence type="ECO:0000313" key="1">
    <source>
        <dbReference type="EMBL" id="MDP9922913.1"/>
    </source>
</evidence>
<organism evidence="1 2">
    <name type="scientific">Variovorax boronicumulans</name>
    <dbReference type="NCBI Taxonomy" id="436515"/>
    <lineage>
        <taxon>Bacteria</taxon>
        <taxon>Pseudomonadati</taxon>
        <taxon>Pseudomonadota</taxon>
        <taxon>Betaproteobacteria</taxon>
        <taxon>Burkholderiales</taxon>
        <taxon>Comamonadaceae</taxon>
        <taxon>Variovorax</taxon>
    </lineage>
</organism>
<name>A0AAW8DTR8_9BURK</name>
<dbReference type="Proteomes" id="UP001244295">
    <property type="component" value="Unassembled WGS sequence"/>
</dbReference>
<dbReference type="AlphaFoldDB" id="A0AAW8DTR8"/>
<gene>
    <name evidence="1" type="ORF">J2W25_001934</name>
</gene>
<dbReference type="EMBL" id="JAUSRR010000003">
    <property type="protein sequence ID" value="MDP9922913.1"/>
    <property type="molecule type" value="Genomic_DNA"/>
</dbReference>
<dbReference type="RefSeq" id="WP_307636470.1">
    <property type="nucleotide sequence ID" value="NZ_JAUSRR010000003.1"/>
</dbReference>
<protein>
    <submittedName>
        <fullName evidence="1">Uncharacterized protein</fullName>
    </submittedName>
</protein>
<sequence>MLHAAYQVRLKPGSDDALAWWRIDSDPPARVTDDEPGADLATRITLYLQSLVIPESML</sequence>
<proteinExistence type="predicted"/>
<evidence type="ECO:0000313" key="2">
    <source>
        <dbReference type="Proteomes" id="UP001244295"/>
    </source>
</evidence>